<accession>A0A9P6QRN6</accession>
<dbReference type="Gene3D" id="3.30.559.10">
    <property type="entry name" value="Chloramphenicol acetyltransferase-like domain"/>
    <property type="match status" value="1"/>
</dbReference>
<dbReference type="Pfam" id="PF00975">
    <property type="entry name" value="Thioesterase"/>
    <property type="match status" value="1"/>
</dbReference>
<dbReference type="InterPro" id="IPR020802">
    <property type="entry name" value="TesA-like"/>
</dbReference>
<dbReference type="Pfam" id="PF00501">
    <property type="entry name" value="AMP-binding"/>
    <property type="match status" value="2"/>
</dbReference>
<dbReference type="Proteomes" id="UP000823405">
    <property type="component" value="Unassembled WGS sequence"/>
</dbReference>
<gene>
    <name evidence="6" type="ORF">BGZ97_004534</name>
</gene>
<sequence>GEGVPIGRPIANTRLYLLDAHGQPAPLGAMGELYIGGIGVARGYLNRPDLTAERFLHDPFSDNKDARMYKTGDLARYLPDGNLEFLGRNDHQLKIRGFRIEPGEIEALLVEHPQVREATVLALGEVRDKRLVAYVVSEPDEQLAHTLRVHLAARLPEYMTPAAFVRLDRLPLTPNGKLDRRALPAPDDEAFARHAYEAPQGEIETALAAIWTDLLKIKQISRHDNFFSLGGHSLLAVQMIEHLRCLGLTVSMRTLFNTPTLSVLAQSLDQHREVVIPPNLITPGTATLTPDLLPLIELTQIEIDHIVEQIPGGVANIQDIYALSPLQNGILFHHLFATEGDPYLLIAQIAFANRALLDRYLQAVQQVVNRHDILRTAFVWESLSTPAQVVLRHAPLSITEHTFDPADGPITEQLIQSADPHRHRIELTQAPLLRFIITQNSDGRWLLVQLLHHLITDHSTLEAMRAEIHAFLEDRDNALSAPQPFRNLVAQARLGLSQEAHERFFTEMLAEIDEPTLPFGLTEDYRDGAQVTEAHRMLSQDLNDRLRTQAKRLGVSLASLCHLAWAQVLARASGQQQVVFGTVLLGRMQAGEGIDRAMGLFINMLPLCIDLNGCGVQVNVRQTHARLAALLEHEHASLALAQRCSSAPAGTALFSALLNYRHNAKPSGESQATSGIEFLSAQERSNYPLVLSVEDFGAMLGLTVHVVQPLDPARVCGYMQQTLQSLAEALEHTPDMPACQLESLPNEEREHLLEAWNATTVPYLKHQCIHQLFEEQVVRTPEATALVYEDQVLSYAELNARANLLAHQLIKLGVQPDARVAICVERSPAMVVGLLAILKAGGAYVPLDPAVSEIFTALGCGASLYLPPEIVRRDRNTLWNYLKKYAITHATLPPALLQDGENLPKLSTPLTLILAGEAPSAKLLQTLADQGTIFNAYGPTETTVCATAWSFSQDFNSEIVSIGRPISNTRIYLLDPHGQPVPLGAIGELYIGGAGVARGYLNRPELTDERFLPDPFSERENARMYKTGDLARYLPDGNLIFLGRNDHQVKIRGFRIELGEIKTCLVEHPQVREATVLALGEGSNKRLIAYVVAEYNEQLVHTLREYLTAQLPDYMVPAAFVRLDALPLTPNGKLDRRALPAPDDEAFARHAYEAPQGEIETALAAIWTDLLKIKQISRHDNFFALGGHSLLAVQMISRIYTRLGLQIALRTLFEAPSIKGLTQELVKLDSVKEGLLDILLPIQPNGARSPLFCVHPITGLSWSYMGLSKHLDIDQPIYGLQACGLNGVAPLAETIDAMALDYIKHIRHTQPNGPYYLLGWSFGGSVAHSIAAKLEEHGEKVALLVLLDSYPDYSQRGNESEMEQKIACAKLLTRYGAETEDESTPLASPDLWKPYVLGHIEAYNIHCKHDEMDRPAPIAEIGRILTQKLNELEQSQPSQSEENGFECRVHSTENESLLANYFISTGTSRD</sequence>
<dbReference type="FunFam" id="1.10.1200.10:FF:000016">
    <property type="entry name" value="Non-ribosomal peptide synthase"/>
    <property type="match status" value="1"/>
</dbReference>
<dbReference type="InterPro" id="IPR045851">
    <property type="entry name" value="AMP-bd_C_sf"/>
</dbReference>
<evidence type="ECO:0000256" key="1">
    <source>
        <dbReference type="ARBA" id="ARBA00022450"/>
    </source>
</evidence>
<evidence type="ECO:0000313" key="6">
    <source>
        <dbReference type="EMBL" id="KAG0296416.1"/>
    </source>
</evidence>
<dbReference type="InterPro" id="IPR023213">
    <property type="entry name" value="CAT-like_dom_sf"/>
</dbReference>
<dbReference type="Gene3D" id="3.40.50.1820">
    <property type="entry name" value="alpha/beta hydrolase"/>
    <property type="match status" value="1"/>
</dbReference>
<dbReference type="GO" id="GO:0072330">
    <property type="term" value="P:monocarboxylic acid biosynthetic process"/>
    <property type="evidence" value="ECO:0007669"/>
    <property type="project" value="UniProtKB-ARBA"/>
</dbReference>
<dbReference type="SUPFAM" id="SSF52777">
    <property type="entry name" value="CoA-dependent acyltransferases"/>
    <property type="match status" value="2"/>
</dbReference>
<dbReference type="InterPro" id="IPR006162">
    <property type="entry name" value="Ppantetheine_attach_site"/>
</dbReference>
<dbReference type="PANTHER" id="PTHR45527:SF1">
    <property type="entry name" value="FATTY ACID SYNTHASE"/>
    <property type="match status" value="1"/>
</dbReference>
<feature type="non-terminal residue" evidence="6">
    <location>
        <position position="1470"/>
    </location>
</feature>
<keyword evidence="1" id="KW-0596">Phosphopantetheine</keyword>
<dbReference type="InterPro" id="IPR025110">
    <property type="entry name" value="AMP-bd_C"/>
</dbReference>
<dbReference type="GO" id="GO:0031177">
    <property type="term" value="F:phosphopantetheine binding"/>
    <property type="evidence" value="ECO:0007669"/>
    <property type="project" value="TreeGrafter"/>
</dbReference>
<dbReference type="EMBL" id="JAAAIN010002142">
    <property type="protein sequence ID" value="KAG0296416.1"/>
    <property type="molecule type" value="Genomic_DNA"/>
</dbReference>
<keyword evidence="7" id="KW-1185">Reference proteome</keyword>
<dbReference type="Gene3D" id="1.10.1200.10">
    <property type="entry name" value="ACP-like"/>
    <property type="match status" value="1"/>
</dbReference>
<dbReference type="GO" id="GO:0044550">
    <property type="term" value="P:secondary metabolite biosynthetic process"/>
    <property type="evidence" value="ECO:0007669"/>
    <property type="project" value="TreeGrafter"/>
</dbReference>
<comment type="caution">
    <text evidence="6">The sequence shown here is derived from an EMBL/GenBank/DDBJ whole genome shotgun (WGS) entry which is preliminary data.</text>
</comment>
<dbReference type="Pfam" id="PF00668">
    <property type="entry name" value="Condensation"/>
    <property type="match status" value="1"/>
</dbReference>
<dbReference type="OrthoDB" id="329835at2759"/>
<dbReference type="SMART" id="SM00824">
    <property type="entry name" value="PKS_TE"/>
    <property type="match status" value="1"/>
</dbReference>
<dbReference type="InterPro" id="IPR009081">
    <property type="entry name" value="PP-bd_ACP"/>
</dbReference>
<evidence type="ECO:0000259" key="5">
    <source>
        <dbReference type="PROSITE" id="PS50075"/>
    </source>
</evidence>
<protein>
    <recommendedName>
        <fullName evidence="5">Carrier domain-containing protein</fullName>
    </recommendedName>
</protein>
<evidence type="ECO:0000256" key="3">
    <source>
        <dbReference type="ARBA" id="ARBA00022598"/>
    </source>
</evidence>
<dbReference type="InterPro" id="IPR042099">
    <property type="entry name" value="ANL_N_sf"/>
</dbReference>
<reference evidence="6" key="1">
    <citation type="journal article" date="2020" name="Fungal Divers.">
        <title>Resolving the Mortierellaceae phylogeny through synthesis of multi-gene phylogenetics and phylogenomics.</title>
        <authorList>
            <person name="Vandepol N."/>
            <person name="Liber J."/>
            <person name="Desiro A."/>
            <person name="Na H."/>
            <person name="Kennedy M."/>
            <person name="Barry K."/>
            <person name="Grigoriev I.V."/>
            <person name="Miller A.N."/>
            <person name="O'Donnell K."/>
            <person name="Stajich J.E."/>
            <person name="Bonito G."/>
        </authorList>
    </citation>
    <scope>NUCLEOTIDE SEQUENCE</scope>
    <source>
        <strain evidence="6">NVP60</strain>
    </source>
</reference>
<dbReference type="SUPFAM" id="SSF53474">
    <property type="entry name" value="alpha/beta-Hydrolases"/>
    <property type="match status" value="1"/>
</dbReference>
<dbReference type="Gene3D" id="3.30.559.30">
    <property type="entry name" value="Nonribosomal peptide synthetase, condensation domain"/>
    <property type="match status" value="1"/>
</dbReference>
<dbReference type="Pfam" id="PF13193">
    <property type="entry name" value="AMP-binding_C"/>
    <property type="match status" value="2"/>
</dbReference>
<dbReference type="InterPro" id="IPR029058">
    <property type="entry name" value="AB_hydrolase_fold"/>
</dbReference>
<dbReference type="GO" id="GO:0005737">
    <property type="term" value="C:cytoplasm"/>
    <property type="evidence" value="ECO:0007669"/>
    <property type="project" value="TreeGrafter"/>
</dbReference>
<evidence type="ECO:0000256" key="4">
    <source>
        <dbReference type="ARBA" id="ARBA00029454"/>
    </source>
</evidence>
<dbReference type="FunFam" id="2.30.38.10:FF:000001">
    <property type="entry name" value="Non-ribosomal peptide synthetase PvdI"/>
    <property type="match status" value="2"/>
</dbReference>
<feature type="domain" description="Carrier" evidence="5">
    <location>
        <begin position="1154"/>
        <end position="1229"/>
    </location>
</feature>
<dbReference type="InterPro" id="IPR001242">
    <property type="entry name" value="Condensation_dom"/>
</dbReference>
<evidence type="ECO:0000256" key="2">
    <source>
        <dbReference type="ARBA" id="ARBA00022553"/>
    </source>
</evidence>
<dbReference type="InterPro" id="IPR000873">
    <property type="entry name" value="AMP-dep_synth/lig_dom"/>
</dbReference>
<dbReference type="GO" id="GO:0016874">
    <property type="term" value="F:ligase activity"/>
    <property type="evidence" value="ECO:0007669"/>
    <property type="project" value="UniProtKB-KW"/>
</dbReference>
<dbReference type="InterPro" id="IPR036736">
    <property type="entry name" value="ACP-like_sf"/>
</dbReference>
<dbReference type="SUPFAM" id="SSF56801">
    <property type="entry name" value="Acetyl-CoA synthetase-like"/>
    <property type="match status" value="2"/>
</dbReference>
<dbReference type="PANTHER" id="PTHR45527">
    <property type="entry name" value="NONRIBOSOMAL PEPTIDE SYNTHETASE"/>
    <property type="match status" value="1"/>
</dbReference>
<name>A0A9P6QRN6_9FUNG</name>
<dbReference type="CDD" id="cd19544">
    <property type="entry name" value="E-C_NRPS"/>
    <property type="match status" value="1"/>
</dbReference>
<organism evidence="6 7">
    <name type="scientific">Linnemannia gamsii</name>
    <dbReference type="NCBI Taxonomy" id="64522"/>
    <lineage>
        <taxon>Eukaryota</taxon>
        <taxon>Fungi</taxon>
        <taxon>Fungi incertae sedis</taxon>
        <taxon>Mucoromycota</taxon>
        <taxon>Mortierellomycotina</taxon>
        <taxon>Mortierellomycetes</taxon>
        <taxon>Mortierellales</taxon>
        <taxon>Mortierellaceae</taxon>
        <taxon>Linnemannia</taxon>
    </lineage>
</organism>
<keyword evidence="2" id="KW-0597">Phosphoprotein</keyword>
<feature type="domain" description="Carrier" evidence="5">
    <location>
        <begin position="198"/>
        <end position="272"/>
    </location>
</feature>
<proteinExistence type="inferred from homology"/>
<dbReference type="CDD" id="cd05930">
    <property type="entry name" value="A_NRPS"/>
    <property type="match status" value="1"/>
</dbReference>
<dbReference type="Gene3D" id="3.40.50.12780">
    <property type="entry name" value="N-terminal domain of ligase-like"/>
    <property type="match status" value="3"/>
</dbReference>
<dbReference type="InterPro" id="IPR001031">
    <property type="entry name" value="Thioesterase"/>
</dbReference>
<dbReference type="Pfam" id="PF00550">
    <property type="entry name" value="PP-binding"/>
    <property type="match status" value="2"/>
</dbReference>
<dbReference type="PROSITE" id="PS50075">
    <property type="entry name" value="CARRIER"/>
    <property type="match status" value="2"/>
</dbReference>
<evidence type="ECO:0000313" key="7">
    <source>
        <dbReference type="Proteomes" id="UP000823405"/>
    </source>
</evidence>
<dbReference type="PROSITE" id="PS00012">
    <property type="entry name" value="PHOSPHOPANTETHEINE"/>
    <property type="match status" value="2"/>
</dbReference>
<comment type="similarity">
    <text evidence="4">Belongs to the NRP synthetase family.</text>
</comment>
<dbReference type="FunFam" id="3.30.300.30:FF:000010">
    <property type="entry name" value="Enterobactin synthetase component F"/>
    <property type="match status" value="2"/>
</dbReference>
<dbReference type="GO" id="GO:0043041">
    <property type="term" value="P:amino acid activation for nonribosomal peptide biosynthetic process"/>
    <property type="evidence" value="ECO:0007669"/>
    <property type="project" value="TreeGrafter"/>
</dbReference>
<dbReference type="Gene3D" id="3.30.300.30">
    <property type="match status" value="2"/>
</dbReference>
<keyword evidence="3" id="KW-0436">Ligase</keyword>
<dbReference type="FunFam" id="1.10.1200.10:FF:000005">
    <property type="entry name" value="Nonribosomal peptide synthetase 1"/>
    <property type="match status" value="1"/>
</dbReference>
<dbReference type="SUPFAM" id="SSF47336">
    <property type="entry name" value="ACP-like"/>
    <property type="match status" value="2"/>
</dbReference>